<dbReference type="EMBL" id="HG996470">
    <property type="protein sequence ID" value="CAG1837055.1"/>
    <property type="molecule type" value="Genomic_DNA"/>
</dbReference>
<dbReference type="PANTHER" id="PTHR43851:SF3">
    <property type="entry name" value="COENZYME Q8"/>
    <property type="match status" value="1"/>
</dbReference>
<accession>A0A8D7EZU4</accession>
<proteinExistence type="predicted"/>
<protein>
    <submittedName>
        <fullName evidence="2">(wild Malaysian banana) hypothetical protein</fullName>
    </submittedName>
</protein>
<gene>
    <name evidence="2" type="ORF">GSMUA_252320.1</name>
</gene>
<evidence type="ECO:0000259" key="1">
    <source>
        <dbReference type="Pfam" id="PF03109"/>
    </source>
</evidence>
<dbReference type="PANTHER" id="PTHR43851">
    <property type="match status" value="1"/>
</dbReference>
<name>A0A8D7EZU4_MUSAM</name>
<dbReference type="InterPro" id="IPR004147">
    <property type="entry name" value="ABC1_dom"/>
</dbReference>
<dbReference type="Pfam" id="PF03109">
    <property type="entry name" value="ABC1"/>
    <property type="match status" value="1"/>
</dbReference>
<reference evidence="2" key="1">
    <citation type="submission" date="2021-03" db="EMBL/GenBank/DDBJ databases">
        <authorList>
            <consortium name="Genoscope - CEA"/>
            <person name="William W."/>
        </authorList>
    </citation>
    <scope>NUCLEOTIDE SEQUENCE</scope>
    <source>
        <strain evidence="2">Doubled-haploid Pahang</strain>
    </source>
</reference>
<dbReference type="AlphaFoldDB" id="A0A8D7EZU4"/>
<organism evidence="2">
    <name type="scientific">Musa acuminata subsp. malaccensis</name>
    <name type="common">Wild banana</name>
    <name type="synonym">Musa malaccensis</name>
    <dbReference type="NCBI Taxonomy" id="214687"/>
    <lineage>
        <taxon>Eukaryota</taxon>
        <taxon>Viridiplantae</taxon>
        <taxon>Streptophyta</taxon>
        <taxon>Embryophyta</taxon>
        <taxon>Tracheophyta</taxon>
        <taxon>Spermatophyta</taxon>
        <taxon>Magnoliopsida</taxon>
        <taxon>Liliopsida</taxon>
        <taxon>Zingiberales</taxon>
        <taxon>Musaceae</taxon>
        <taxon>Musa</taxon>
    </lineage>
</organism>
<evidence type="ECO:0000313" key="2">
    <source>
        <dbReference type="EMBL" id="CAG1837055.1"/>
    </source>
</evidence>
<sequence>MHVLPPYLMQILAAMDIVRQGANVMPRKQLNDVLDAKLGPDWSSKLTSFDYEHLAAASIGQVVHRLVMKNGMEVAMKIQYPLVLQIA</sequence>
<feature type="domain" description="ABC1 atypical kinase-like" evidence="1">
    <location>
        <begin position="18"/>
        <end position="84"/>
    </location>
</feature>
<dbReference type="InterPro" id="IPR051409">
    <property type="entry name" value="Atypical_kinase_ADCK"/>
</dbReference>